<dbReference type="Gene3D" id="3.40.50.12780">
    <property type="entry name" value="N-terminal domain of ligase-like"/>
    <property type="match status" value="1"/>
</dbReference>
<keyword evidence="1" id="KW-0436">Ligase</keyword>
<dbReference type="GO" id="GO:0005783">
    <property type="term" value="C:endoplasmic reticulum"/>
    <property type="evidence" value="ECO:0007669"/>
    <property type="project" value="TreeGrafter"/>
</dbReference>
<accession>A0A915CUS7</accession>
<evidence type="ECO:0000313" key="2">
    <source>
        <dbReference type="Proteomes" id="UP000887574"/>
    </source>
</evidence>
<dbReference type="GO" id="GO:0016020">
    <property type="term" value="C:membrane"/>
    <property type="evidence" value="ECO:0007669"/>
    <property type="project" value="TreeGrafter"/>
</dbReference>
<reference evidence="3" key="1">
    <citation type="submission" date="2022-11" db="UniProtKB">
        <authorList>
            <consortium name="WormBaseParasite"/>
        </authorList>
    </citation>
    <scope>IDENTIFICATION</scope>
</reference>
<keyword evidence="2" id="KW-1185">Reference proteome</keyword>
<dbReference type="SUPFAM" id="SSF56801">
    <property type="entry name" value="Acetyl-CoA synthetase-like"/>
    <property type="match status" value="1"/>
</dbReference>
<dbReference type="GO" id="GO:0004467">
    <property type="term" value="F:long-chain fatty acid-CoA ligase activity"/>
    <property type="evidence" value="ECO:0007669"/>
    <property type="project" value="TreeGrafter"/>
</dbReference>
<organism evidence="2 3">
    <name type="scientific">Ditylenchus dipsaci</name>
    <dbReference type="NCBI Taxonomy" id="166011"/>
    <lineage>
        <taxon>Eukaryota</taxon>
        <taxon>Metazoa</taxon>
        <taxon>Ecdysozoa</taxon>
        <taxon>Nematoda</taxon>
        <taxon>Chromadorea</taxon>
        <taxon>Rhabditida</taxon>
        <taxon>Tylenchina</taxon>
        <taxon>Tylenchomorpha</taxon>
        <taxon>Sphaerularioidea</taxon>
        <taxon>Anguinidae</taxon>
        <taxon>Anguininae</taxon>
        <taxon>Ditylenchus</taxon>
    </lineage>
</organism>
<dbReference type="InterPro" id="IPR042099">
    <property type="entry name" value="ANL_N_sf"/>
</dbReference>
<dbReference type="WBParaSite" id="jg1287">
    <property type="protein sequence ID" value="jg1287"/>
    <property type="gene ID" value="jg1287"/>
</dbReference>
<dbReference type="PANTHER" id="PTHR43272">
    <property type="entry name" value="LONG-CHAIN-FATTY-ACID--COA LIGASE"/>
    <property type="match status" value="1"/>
</dbReference>
<dbReference type="Proteomes" id="UP000887574">
    <property type="component" value="Unplaced"/>
</dbReference>
<evidence type="ECO:0000256" key="1">
    <source>
        <dbReference type="ARBA" id="ARBA00022598"/>
    </source>
</evidence>
<sequence length="160" mass="18185">MIKGPSITKGYYKDPEKTAELFDEDGFLHTGDVGHLQPNGTLKIIDRKKHIFKLAQGEYVAPEKIEGVYGQSSYVQQIYVDGDSLERYLVAIVTIESLLADLHKLGKAAKLNSIEQVKKVHIEMELFSVENGLLTPTMKSKRPQLRLKYKDIMKSLYKDE</sequence>
<name>A0A915CUS7_9BILA</name>
<dbReference type="PANTHER" id="PTHR43272:SF43">
    <property type="entry name" value="LONG-CHAIN-FATTY-ACID--COA LIGASE"/>
    <property type="match status" value="1"/>
</dbReference>
<dbReference type="AlphaFoldDB" id="A0A915CUS7"/>
<proteinExistence type="predicted"/>
<evidence type="ECO:0000313" key="3">
    <source>
        <dbReference type="WBParaSite" id="jg1287"/>
    </source>
</evidence>
<protein>
    <submittedName>
        <fullName evidence="3">AMP-dependent synthetase/ligase domain-containing protein</fullName>
    </submittedName>
</protein>